<sequence>MILTIQVPCVTLREETEWVETVEAGWNVLAGWHSERIVHAVKAARLPSESAAPYGNGQAAEY</sequence>
<keyword evidence="1" id="KW-0413">Isomerase</keyword>
<gene>
    <name evidence="3" type="ORF">HGMM_F27H04C25</name>
</gene>
<dbReference type="InterPro" id="IPR003331">
    <property type="entry name" value="UDP_GlcNAc_Epimerase_2_dom"/>
</dbReference>
<evidence type="ECO:0000256" key="1">
    <source>
        <dbReference type="RuleBase" id="RU003513"/>
    </source>
</evidence>
<dbReference type="GO" id="GO:0016853">
    <property type="term" value="F:isomerase activity"/>
    <property type="evidence" value="ECO:0007669"/>
    <property type="project" value="UniProtKB-KW"/>
</dbReference>
<name>H5SH31_9BACT</name>
<organism evidence="3">
    <name type="scientific">uncultured Acetothermia bacterium</name>
    <dbReference type="NCBI Taxonomy" id="236499"/>
    <lineage>
        <taxon>Bacteria</taxon>
        <taxon>Candidatus Bipolaricaulota</taxon>
        <taxon>environmental samples</taxon>
    </lineage>
</organism>
<dbReference type="Pfam" id="PF02350">
    <property type="entry name" value="Epimerase_2"/>
    <property type="match status" value="1"/>
</dbReference>
<reference evidence="3" key="1">
    <citation type="journal article" date="2005" name="Environ. Microbiol.">
        <title>Genetic and functional properties of uncultivated thermophilic crenarchaeotes from a subsurface gold mine as revealed by analysis of genome fragments.</title>
        <authorList>
            <person name="Nunoura T."/>
            <person name="Hirayama H."/>
            <person name="Takami H."/>
            <person name="Oida H."/>
            <person name="Nishi S."/>
            <person name="Shimamura S."/>
            <person name="Suzuki Y."/>
            <person name="Inagaki F."/>
            <person name="Takai K."/>
            <person name="Nealson K.H."/>
            <person name="Horikoshi K."/>
        </authorList>
    </citation>
    <scope>NUCLEOTIDE SEQUENCE</scope>
</reference>
<dbReference type="SUPFAM" id="SSF53756">
    <property type="entry name" value="UDP-Glycosyltransferase/glycogen phosphorylase"/>
    <property type="match status" value="1"/>
</dbReference>
<dbReference type="EMBL" id="AP011718">
    <property type="protein sequence ID" value="BAL55467.1"/>
    <property type="molecule type" value="Genomic_DNA"/>
</dbReference>
<accession>H5SH31</accession>
<feature type="domain" description="UDP-N-acetylglucosamine 2-epimerase" evidence="2">
    <location>
        <begin position="4"/>
        <end position="61"/>
    </location>
</feature>
<proteinExistence type="inferred from homology"/>
<evidence type="ECO:0000259" key="2">
    <source>
        <dbReference type="Pfam" id="PF02350"/>
    </source>
</evidence>
<reference evidence="3" key="2">
    <citation type="journal article" date="2012" name="PLoS ONE">
        <title>A Deeply Branching Thermophilic Bacterium with an Ancient Acetyl-CoA Pathway Dominates a Subsurface Ecosystem.</title>
        <authorList>
            <person name="Takami H."/>
            <person name="Noguchi H."/>
            <person name="Takaki Y."/>
            <person name="Uchiyama I."/>
            <person name="Toyoda A."/>
            <person name="Nishi S."/>
            <person name="Chee G.-J."/>
            <person name="Arai W."/>
            <person name="Nunoura T."/>
            <person name="Itoh T."/>
            <person name="Hattori M."/>
            <person name="Takai K."/>
        </authorList>
    </citation>
    <scope>NUCLEOTIDE SEQUENCE</scope>
</reference>
<dbReference type="AlphaFoldDB" id="H5SH31"/>
<dbReference type="Gene3D" id="3.40.50.2000">
    <property type="entry name" value="Glycogen Phosphorylase B"/>
    <property type="match status" value="1"/>
</dbReference>
<comment type="similarity">
    <text evidence="1">Belongs to the UDP-N-acetylglucosamine 2-epimerase family.</text>
</comment>
<protein>
    <submittedName>
        <fullName evidence="3">UDP-N-acetylglucosamine 2-epimerase</fullName>
    </submittedName>
</protein>
<evidence type="ECO:0000313" key="3">
    <source>
        <dbReference type="EMBL" id="BAL55467.1"/>
    </source>
</evidence>